<evidence type="ECO:0000256" key="2">
    <source>
        <dbReference type="ARBA" id="ARBA00022692"/>
    </source>
</evidence>
<dbReference type="InterPro" id="IPR036259">
    <property type="entry name" value="MFS_trans_sf"/>
</dbReference>
<evidence type="ECO:0000256" key="5">
    <source>
        <dbReference type="SAM" id="Phobius"/>
    </source>
</evidence>
<gene>
    <name evidence="8" type="ORF">Adu01nite_85140</name>
</gene>
<dbReference type="InterPro" id="IPR011701">
    <property type="entry name" value="MFS"/>
</dbReference>
<dbReference type="PRINTS" id="PR01036">
    <property type="entry name" value="TCRTETB"/>
</dbReference>
<feature type="transmembrane region" description="Helical" evidence="5">
    <location>
        <begin position="46"/>
        <end position="63"/>
    </location>
</feature>
<evidence type="ECO:0000256" key="6">
    <source>
        <dbReference type="SAM" id="SignalP"/>
    </source>
</evidence>
<evidence type="ECO:0000259" key="7">
    <source>
        <dbReference type="PROSITE" id="PS50850"/>
    </source>
</evidence>
<evidence type="ECO:0000256" key="4">
    <source>
        <dbReference type="ARBA" id="ARBA00023136"/>
    </source>
</evidence>
<feature type="transmembrane region" description="Helical" evidence="5">
    <location>
        <begin position="98"/>
        <end position="122"/>
    </location>
</feature>
<dbReference type="EMBL" id="BOML01000074">
    <property type="protein sequence ID" value="GIE07164.1"/>
    <property type="molecule type" value="Genomic_DNA"/>
</dbReference>
<dbReference type="SUPFAM" id="SSF103473">
    <property type="entry name" value="MFS general substrate transporter"/>
    <property type="match status" value="1"/>
</dbReference>
<feature type="chain" id="PRO_5046180823" evidence="6">
    <location>
        <begin position="27"/>
        <end position="477"/>
    </location>
</feature>
<keyword evidence="4 5" id="KW-0472">Membrane</keyword>
<keyword evidence="3 5" id="KW-1133">Transmembrane helix</keyword>
<comment type="subcellular location">
    <subcellularLocation>
        <location evidence="1">Cell membrane</location>
        <topology evidence="1">Multi-pass membrane protein</topology>
    </subcellularLocation>
</comment>
<dbReference type="Gene3D" id="1.20.1250.20">
    <property type="entry name" value="MFS general substrate transporter like domains"/>
    <property type="match status" value="1"/>
</dbReference>
<feature type="transmembrane region" description="Helical" evidence="5">
    <location>
        <begin position="134"/>
        <end position="158"/>
    </location>
</feature>
<evidence type="ECO:0000313" key="9">
    <source>
        <dbReference type="Proteomes" id="UP000637628"/>
    </source>
</evidence>
<reference evidence="8 9" key="1">
    <citation type="submission" date="2021-01" db="EMBL/GenBank/DDBJ databases">
        <title>Whole genome shotgun sequence of Actinoplanes durhamensis NBRC 14914.</title>
        <authorList>
            <person name="Komaki H."/>
            <person name="Tamura T."/>
        </authorList>
    </citation>
    <scope>NUCLEOTIDE SEQUENCE [LARGE SCALE GENOMIC DNA]</scope>
    <source>
        <strain evidence="8 9">NBRC 14914</strain>
    </source>
</reference>
<keyword evidence="9" id="KW-1185">Reference proteome</keyword>
<feature type="transmembrane region" description="Helical" evidence="5">
    <location>
        <begin position="336"/>
        <end position="358"/>
    </location>
</feature>
<dbReference type="Proteomes" id="UP000637628">
    <property type="component" value="Unassembled WGS sequence"/>
</dbReference>
<evidence type="ECO:0000256" key="3">
    <source>
        <dbReference type="ARBA" id="ARBA00022989"/>
    </source>
</evidence>
<feature type="signal peptide" evidence="6">
    <location>
        <begin position="1"/>
        <end position="26"/>
    </location>
</feature>
<organism evidence="8 9">
    <name type="scientific">Paractinoplanes durhamensis</name>
    <dbReference type="NCBI Taxonomy" id="113563"/>
    <lineage>
        <taxon>Bacteria</taxon>
        <taxon>Bacillati</taxon>
        <taxon>Actinomycetota</taxon>
        <taxon>Actinomycetes</taxon>
        <taxon>Micromonosporales</taxon>
        <taxon>Micromonosporaceae</taxon>
        <taxon>Paractinoplanes</taxon>
    </lineage>
</organism>
<evidence type="ECO:0000256" key="1">
    <source>
        <dbReference type="ARBA" id="ARBA00004651"/>
    </source>
</evidence>
<protein>
    <submittedName>
        <fullName evidence="8">MFS transporter</fullName>
    </submittedName>
</protein>
<feature type="transmembrane region" description="Helical" evidence="5">
    <location>
        <begin position="305"/>
        <end position="324"/>
    </location>
</feature>
<dbReference type="Pfam" id="PF07690">
    <property type="entry name" value="MFS_1"/>
    <property type="match status" value="1"/>
</dbReference>
<feature type="transmembrane region" description="Helical" evidence="5">
    <location>
        <begin position="272"/>
        <end position="293"/>
    </location>
</feature>
<name>A0ABQ3ZBG1_9ACTN</name>
<accession>A0ABQ3ZBG1</accession>
<dbReference type="PROSITE" id="PS50850">
    <property type="entry name" value="MFS"/>
    <property type="match status" value="1"/>
</dbReference>
<feature type="transmembrane region" description="Helical" evidence="5">
    <location>
        <begin position="164"/>
        <end position="188"/>
    </location>
</feature>
<dbReference type="PANTHER" id="PTHR42718:SF39">
    <property type="entry name" value="ACTINORHODIN TRANSPORTER-RELATED"/>
    <property type="match status" value="1"/>
</dbReference>
<keyword evidence="2 5" id="KW-0812">Transmembrane</keyword>
<dbReference type="PANTHER" id="PTHR42718">
    <property type="entry name" value="MAJOR FACILITATOR SUPERFAMILY MULTIDRUG TRANSPORTER MFSC"/>
    <property type="match status" value="1"/>
</dbReference>
<feature type="transmembrane region" description="Helical" evidence="5">
    <location>
        <begin position="401"/>
        <end position="425"/>
    </location>
</feature>
<evidence type="ECO:0000313" key="8">
    <source>
        <dbReference type="EMBL" id="GIE07164.1"/>
    </source>
</evidence>
<comment type="caution">
    <text evidence="8">The sequence shown here is derived from an EMBL/GenBank/DDBJ whole genome shotgun (WGS) entry which is preliminary data.</text>
</comment>
<feature type="transmembrane region" description="Helical" evidence="5">
    <location>
        <begin position="75"/>
        <end position="92"/>
    </location>
</feature>
<feature type="transmembrane region" description="Helical" evidence="5">
    <location>
        <begin position="231"/>
        <end position="251"/>
    </location>
</feature>
<dbReference type="Gene3D" id="1.20.1720.10">
    <property type="entry name" value="Multidrug resistance protein D"/>
    <property type="match status" value="1"/>
</dbReference>
<feature type="transmembrane region" description="Helical" evidence="5">
    <location>
        <begin position="370"/>
        <end position="389"/>
    </location>
</feature>
<proteinExistence type="predicted"/>
<sequence>MQTRSMHRAPLAVCLAAAFTTLLDQASLNTAVPALRSSLGAGPGSVGWIIAGYSLAFGLALVPGGRLGDAYGRKWLFVGGITVFSSAAIVAGTARHAWVIVVARLVQGLGAGTVNPQVIGIIQELFTGRERTRALGAYAIVGGVSAVIGPFVGGLLIGTLGNEYGWRCVLLLNVPFGLLTVPLAIRWFPARAGSGRRTTLDLPGLAALGAATLCLLLPFTLPAGQCPPRPVWFATAAVLVAVLIAWERRYARSGGTPILMPSLLRSRGYRNGTVIAMFQFGASLSAALALTLYLQESLGWSALRAALTMLPSAVTFAAASALGWRVVGRYGRVSVFWALVASLLAVVASGVAVAHAPAAHLELTLMGTQFVLGAAGGLIVSPNQALTLMHAPPGAAGLAAAFLQLAQRISASVGMAAVAGLVLAGSGGTPVVHGLAVCAAMLAAGAVVAWRDGRAGPSDVAGAATTPLPVRRNIHRP</sequence>
<feature type="domain" description="Major facilitator superfamily (MFS) profile" evidence="7">
    <location>
        <begin position="10"/>
        <end position="457"/>
    </location>
</feature>
<feature type="transmembrane region" description="Helical" evidence="5">
    <location>
        <begin position="200"/>
        <end position="219"/>
    </location>
</feature>
<feature type="transmembrane region" description="Helical" evidence="5">
    <location>
        <begin position="431"/>
        <end position="450"/>
    </location>
</feature>
<dbReference type="InterPro" id="IPR020846">
    <property type="entry name" value="MFS_dom"/>
</dbReference>
<keyword evidence="6" id="KW-0732">Signal</keyword>